<evidence type="ECO:0000256" key="1">
    <source>
        <dbReference type="SAM" id="MobiDB-lite"/>
    </source>
</evidence>
<comment type="caution">
    <text evidence="2">The sequence shown here is derived from an EMBL/GenBank/DDBJ whole genome shotgun (WGS) entry which is preliminary data.</text>
</comment>
<reference evidence="3" key="1">
    <citation type="submission" date="2019-07" db="EMBL/GenBank/DDBJ databases">
        <title>De Novo Assembly of kiwifruit Actinidia rufa.</title>
        <authorList>
            <person name="Sugita-Konishi S."/>
            <person name="Sato K."/>
            <person name="Mori E."/>
            <person name="Abe Y."/>
            <person name="Kisaki G."/>
            <person name="Hamano K."/>
            <person name="Suezawa K."/>
            <person name="Otani M."/>
            <person name="Fukuda T."/>
            <person name="Manabe T."/>
            <person name="Gomi K."/>
            <person name="Tabuchi M."/>
            <person name="Akimitsu K."/>
            <person name="Kataoka I."/>
        </authorList>
    </citation>
    <scope>NUCLEOTIDE SEQUENCE [LARGE SCALE GENOMIC DNA]</scope>
    <source>
        <strain evidence="3">cv. Fuchu</strain>
    </source>
</reference>
<dbReference type="AlphaFoldDB" id="A0A7J0DFB4"/>
<name>A0A7J0DFB4_9ERIC</name>
<proteinExistence type="predicted"/>
<evidence type="ECO:0000313" key="3">
    <source>
        <dbReference type="Proteomes" id="UP000585474"/>
    </source>
</evidence>
<organism evidence="2 3">
    <name type="scientific">Actinidia rufa</name>
    <dbReference type="NCBI Taxonomy" id="165716"/>
    <lineage>
        <taxon>Eukaryota</taxon>
        <taxon>Viridiplantae</taxon>
        <taxon>Streptophyta</taxon>
        <taxon>Embryophyta</taxon>
        <taxon>Tracheophyta</taxon>
        <taxon>Spermatophyta</taxon>
        <taxon>Magnoliopsida</taxon>
        <taxon>eudicotyledons</taxon>
        <taxon>Gunneridae</taxon>
        <taxon>Pentapetalae</taxon>
        <taxon>asterids</taxon>
        <taxon>Ericales</taxon>
        <taxon>Actinidiaceae</taxon>
        <taxon>Actinidia</taxon>
    </lineage>
</organism>
<protein>
    <submittedName>
        <fullName evidence="2">Uncharacterized protein</fullName>
    </submittedName>
</protein>
<feature type="compositionally biased region" description="Polar residues" evidence="1">
    <location>
        <begin position="346"/>
        <end position="355"/>
    </location>
</feature>
<gene>
    <name evidence="2" type="ORF">Acr_00g0030380</name>
</gene>
<evidence type="ECO:0000313" key="2">
    <source>
        <dbReference type="EMBL" id="GFS33752.1"/>
    </source>
</evidence>
<dbReference type="EMBL" id="BJWL01000196">
    <property type="protein sequence ID" value="GFS33752.1"/>
    <property type="molecule type" value="Genomic_DNA"/>
</dbReference>
<accession>A0A7J0DFB4</accession>
<sequence length="355" mass="38706">MVASRGNFDVQVILYPMTYLGIATDCCSLANCTDQALESIVPLPRFTVVPSEVAPALVGHQLVVVHFILLQLPPSSHGLGQCFLSSCCPDSDSRCTPGHFQTSRIRVLPPQIHPLPRLPRGGRGFSAYYRWRSEYCAVAIEVVNNYHKTQKDCAELARLREEAKRKSTSSNRLSSSDSFDLSDEDIPIVEPILVLSLSSEAAKDLGFPKVAQDAEDLIEHSFNQGGSLGSSSEEEVDMVPKQMNLEDSFWRDVQAGIQPWLQPYWGLLLEKQVAELRLSIFQKGLLACLKELGTPLDHPTWNSIALPPADEEGVAVVGEVSTTQGNELDGGEGKDVGGAKGESIGEENSSTTPKE</sequence>
<keyword evidence="3" id="KW-1185">Reference proteome</keyword>
<feature type="region of interest" description="Disordered" evidence="1">
    <location>
        <begin position="319"/>
        <end position="355"/>
    </location>
</feature>
<dbReference type="Proteomes" id="UP000585474">
    <property type="component" value="Unassembled WGS sequence"/>
</dbReference>